<gene>
    <name evidence="11" type="primary">trxA</name>
    <name evidence="11" type="ORF">IAB88_07890</name>
</gene>
<proteinExistence type="inferred from homology"/>
<dbReference type="PROSITE" id="PS00194">
    <property type="entry name" value="THIOREDOXIN_1"/>
    <property type="match status" value="1"/>
</dbReference>
<dbReference type="PROSITE" id="PS51352">
    <property type="entry name" value="THIOREDOXIN_2"/>
    <property type="match status" value="1"/>
</dbReference>
<dbReference type="GO" id="GO:0045454">
    <property type="term" value="P:cell redox homeostasis"/>
    <property type="evidence" value="ECO:0007669"/>
    <property type="project" value="TreeGrafter"/>
</dbReference>
<dbReference type="Gene3D" id="3.40.30.10">
    <property type="entry name" value="Glutaredoxin"/>
    <property type="match status" value="1"/>
</dbReference>
<evidence type="ECO:0000256" key="9">
    <source>
        <dbReference type="PIRSR" id="PIRSR000077-4"/>
    </source>
</evidence>
<evidence type="ECO:0000256" key="8">
    <source>
        <dbReference type="PIRSR" id="PIRSR000077-1"/>
    </source>
</evidence>
<dbReference type="PANTHER" id="PTHR45663:SF11">
    <property type="entry name" value="GEO12009P1"/>
    <property type="match status" value="1"/>
</dbReference>
<keyword evidence="3" id="KW-0249">Electron transport</keyword>
<reference evidence="11" key="2">
    <citation type="journal article" date="2021" name="PeerJ">
        <title>Extensive microbial diversity within the chicken gut microbiome revealed by metagenomics and culture.</title>
        <authorList>
            <person name="Gilroy R."/>
            <person name="Ravi A."/>
            <person name="Getino M."/>
            <person name="Pursley I."/>
            <person name="Horton D.L."/>
            <person name="Alikhan N.F."/>
            <person name="Baker D."/>
            <person name="Gharbi K."/>
            <person name="Hall N."/>
            <person name="Watson M."/>
            <person name="Adriaenssens E.M."/>
            <person name="Foster-Nyarko E."/>
            <person name="Jarju S."/>
            <person name="Secka A."/>
            <person name="Antonio M."/>
            <person name="Oren A."/>
            <person name="Chaudhuri R.R."/>
            <person name="La Ragione R."/>
            <person name="Hildebrand F."/>
            <person name="Pallen M.J."/>
        </authorList>
    </citation>
    <scope>NUCLEOTIDE SEQUENCE</scope>
    <source>
        <strain evidence="11">6919</strain>
    </source>
</reference>
<protein>
    <recommendedName>
        <fullName evidence="6 7">Thioredoxin</fullName>
    </recommendedName>
</protein>
<keyword evidence="4 9" id="KW-1015">Disulfide bond</keyword>
<dbReference type="InterPro" id="IPR005746">
    <property type="entry name" value="Thioredoxin"/>
</dbReference>
<evidence type="ECO:0000256" key="3">
    <source>
        <dbReference type="ARBA" id="ARBA00022982"/>
    </source>
</evidence>
<keyword evidence="2" id="KW-0813">Transport</keyword>
<dbReference type="Pfam" id="PF00085">
    <property type="entry name" value="Thioredoxin"/>
    <property type="match status" value="1"/>
</dbReference>
<dbReference type="GO" id="GO:0015035">
    <property type="term" value="F:protein-disulfide reductase activity"/>
    <property type="evidence" value="ECO:0007669"/>
    <property type="project" value="UniProtKB-UniRule"/>
</dbReference>
<sequence>MAKQLTDSNLDEVMSSSRLTVIDFWAEWCGPCKRISPIVDELASEYEGDVDIYKCDVDENSDVCDKFGIRNIPTLIFLKNGEVVSRHVGTATKSQLAEMIENNK</sequence>
<dbReference type="Proteomes" id="UP000823598">
    <property type="component" value="Unassembled WGS sequence"/>
</dbReference>
<keyword evidence="5 9" id="KW-0676">Redox-active center</keyword>
<feature type="site" description="Contributes to redox potential value" evidence="8">
    <location>
        <position position="31"/>
    </location>
</feature>
<comment type="caution">
    <text evidence="11">The sequence shown here is derived from an EMBL/GenBank/DDBJ whole genome shotgun (WGS) entry which is preliminary data.</text>
</comment>
<organism evidence="11 12">
    <name type="scientific">Candidatus Limisoma faecipullorum</name>
    <dbReference type="NCBI Taxonomy" id="2840854"/>
    <lineage>
        <taxon>Bacteria</taxon>
        <taxon>Pseudomonadati</taxon>
        <taxon>Bacteroidota</taxon>
        <taxon>Bacteroidia</taxon>
        <taxon>Bacteroidales</taxon>
        <taxon>Candidatus Limisoma</taxon>
    </lineage>
</organism>
<evidence type="ECO:0000256" key="2">
    <source>
        <dbReference type="ARBA" id="ARBA00022448"/>
    </source>
</evidence>
<dbReference type="InterPro" id="IPR036249">
    <property type="entry name" value="Thioredoxin-like_sf"/>
</dbReference>
<dbReference type="AlphaFoldDB" id="A0A9D9NKX3"/>
<dbReference type="CDD" id="cd02947">
    <property type="entry name" value="TRX_family"/>
    <property type="match status" value="1"/>
</dbReference>
<dbReference type="EMBL" id="JADIMC010000090">
    <property type="protein sequence ID" value="MBO8476898.1"/>
    <property type="molecule type" value="Genomic_DNA"/>
</dbReference>
<feature type="site" description="Contributes to redox potential value" evidence="8">
    <location>
        <position position="30"/>
    </location>
</feature>
<feature type="site" description="Deprotonates C-terminal active site Cys" evidence="8">
    <location>
        <position position="23"/>
    </location>
</feature>
<name>A0A9D9NKX3_9BACT</name>
<feature type="disulfide bond" description="Redox-active" evidence="9">
    <location>
        <begin position="29"/>
        <end position="32"/>
    </location>
</feature>
<evidence type="ECO:0000256" key="1">
    <source>
        <dbReference type="ARBA" id="ARBA00008987"/>
    </source>
</evidence>
<reference evidence="11" key="1">
    <citation type="submission" date="2020-10" db="EMBL/GenBank/DDBJ databases">
        <authorList>
            <person name="Gilroy R."/>
        </authorList>
    </citation>
    <scope>NUCLEOTIDE SEQUENCE</scope>
    <source>
        <strain evidence="11">6919</strain>
    </source>
</reference>
<dbReference type="InterPro" id="IPR017937">
    <property type="entry name" value="Thioredoxin_CS"/>
</dbReference>
<dbReference type="FunFam" id="3.40.30.10:FF:000001">
    <property type="entry name" value="Thioredoxin"/>
    <property type="match status" value="1"/>
</dbReference>
<evidence type="ECO:0000313" key="12">
    <source>
        <dbReference type="Proteomes" id="UP000823598"/>
    </source>
</evidence>
<evidence type="ECO:0000256" key="5">
    <source>
        <dbReference type="ARBA" id="ARBA00023284"/>
    </source>
</evidence>
<dbReference type="PANTHER" id="PTHR45663">
    <property type="entry name" value="GEO12009P1"/>
    <property type="match status" value="1"/>
</dbReference>
<evidence type="ECO:0000256" key="6">
    <source>
        <dbReference type="NCBIfam" id="TIGR01068"/>
    </source>
</evidence>
<dbReference type="GO" id="GO:0005829">
    <property type="term" value="C:cytosol"/>
    <property type="evidence" value="ECO:0007669"/>
    <property type="project" value="TreeGrafter"/>
</dbReference>
<evidence type="ECO:0000256" key="4">
    <source>
        <dbReference type="ARBA" id="ARBA00023157"/>
    </source>
</evidence>
<evidence type="ECO:0000313" key="11">
    <source>
        <dbReference type="EMBL" id="MBO8476898.1"/>
    </source>
</evidence>
<dbReference type="NCBIfam" id="TIGR01068">
    <property type="entry name" value="thioredoxin"/>
    <property type="match status" value="1"/>
</dbReference>
<feature type="domain" description="Thioredoxin" evidence="10">
    <location>
        <begin position="1"/>
        <end position="104"/>
    </location>
</feature>
<comment type="similarity">
    <text evidence="1 7">Belongs to the thioredoxin family.</text>
</comment>
<accession>A0A9D9NKX3</accession>
<feature type="active site" description="Nucleophile" evidence="8">
    <location>
        <position position="29"/>
    </location>
</feature>
<evidence type="ECO:0000259" key="10">
    <source>
        <dbReference type="PROSITE" id="PS51352"/>
    </source>
</evidence>
<evidence type="ECO:0000256" key="7">
    <source>
        <dbReference type="PIRNR" id="PIRNR000077"/>
    </source>
</evidence>
<dbReference type="PIRSF" id="PIRSF000077">
    <property type="entry name" value="Thioredoxin"/>
    <property type="match status" value="1"/>
</dbReference>
<dbReference type="InterPro" id="IPR013766">
    <property type="entry name" value="Thioredoxin_domain"/>
</dbReference>
<feature type="active site" description="Nucleophile" evidence="8">
    <location>
        <position position="32"/>
    </location>
</feature>
<dbReference type="SUPFAM" id="SSF52833">
    <property type="entry name" value="Thioredoxin-like"/>
    <property type="match status" value="1"/>
</dbReference>
<dbReference type="PRINTS" id="PR00421">
    <property type="entry name" value="THIOREDOXIN"/>
</dbReference>